<sequence>MGERTTKLKCDAQYHTKYKKQYDSKADFYEDADGCPDPEEVGLE</sequence>
<gene>
    <name evidence="1" type="ORF">NP511_17950</name>
</gene>
<dbReference type="Proteomes" id="UP001224926">
    <property type="component" value="Chromosome"/>
</dbReference>
<reference evidence="1 2" key="1">
    <citation type="submission" date="2022-07" db="EMBL/GenBank/DDBJ databases">
        <title>Two temperate virus in Haloterrigena jeotgali A29.</title>
        <authorList>
            <person name="Deng X."/>
        </authorList>
    </citation>
    <scope>NUCLEOTIDE SEQUENCE [LARGE SCALE GENOMIC DNA]</scope>
    <source>
        <strain evidence="1 2">A29</strain>
    </source>
</reference>
<accession>A0AAF0PB36</accession>
<evidence type="ECO:0000313" key="1">
    <source>
        <dbReference type="EMBL" id="WMT07259.1"/>
    </source>
</evidence>
<protein>
    <submittedName>
        <fullName evidence="1">Uncharacterized protein</fullName>
    </submittedName>
</protein>
<dbReference type="GeneID" id="84215865"/>
<dbReference type="EMBL" id="CP101873">
    <property type="protein sequence ID" value="WMT07259.1"/>
    <property type="molecule type" value="Genomic_DNA"/>
</dbReference>
<proteinExistence type="predicted"/>
<keyword evidence="2" id="KW-1185">Reference proteome</keyword>
<organism evidence="1 2">
    <name type="scientific">Natrinema thermotolerans</name>
    <dbReference type="NCBI Taxonomy" id="121872"/>
    <lineage>
        <taxon>Archaea</taxon>
        <taxon>Methanobacteriati</taxon>
        <taxon>Methanobacteriota</taxon>
        <taxon>Stenosarchaea group</taxon>
        <taxon>Halobacteria</taxon>
        <taxon>Halobacteriales</taxon>
        <taxon>Natrialbaceae</taxon>
        <taxon>Natrinema</taxon>
    </lineage>
</organism>
<dbReference type="AlphaFoldDB" id="A0AAF0PB36"/>
<dbReference type="RefSeq" id="WP_257720314.1">
    <property type="nucleotide sequence ID" value="NZ_CP101873.1"/>
</dbReference>
<evidence type="ECO:0000313" key="2">
    <source>
        <dbReference type="Proteomes" id="UP001224926"/>
    </source>
</evidence>
<name>A0AAF0PB36_9EURY</name>